<evidence type="ECO:0000313" key="3">
    <source>
        <dbReference type="Proteomes" id="UP000676336"/>
    </source>
</evidence>
<reference evidence="2" key="1">
    <citation type="submission" date="2021-02" db="EMBL/GenBank/DDBJ databases">
        <authorList>
            <person name="Nowell W R."/>
        </authorList>
    </citation>
    <scope>NUCLEOTIDE SEQUENCE</scope>
</reference>
<dbReference type="EMBL" id="CAJOBI010010694">
    <property type="protein sequence ID" value="CAF4155201.1"/>
    <property type="molecule type" value="Genomic_DNA"/>
</dbReference>
<feature type="compositionally biased region" description="Polar residues" evidence="1">
    <location>
        <begin position="12"/>
        <end position="22"/>
    </location>
</feature>
<accession>A0A8S2REA9</accession>
<gene>
    <name evidence="2" type="ORF">SMN809_LOCUS19941</name>
</gene>
<comment type="caution">
    <text evidence="2">The sequence shown here is derived from an EMBL/GenBank/DDBJ whole genome shotgun (WGS) entry which is preliminary data.</text>
</comment>
<dbReference type="AlphaFoldDB" id="A0A8S2REA9"/>
<organism evidence="2 3">
    <name type="scientific">Rotaria magnacalcarata</name>
    <dbReference type="NCBI Taxonomy" id="392030"/>
    <lineage>
        <taxon>Eukaryota</taxon>
        <taxon>Metazoa</taxon>
        <taxon>Spiralia</taxon>
        <taxon>Gnathifera</taxon>
        <taxon>Rotifera</taxon>
        <taxon>Eurotatoria</taxon>
        <taxon>Bdelloidea</taxon>
        <taxon>Philodinida</taxon>
        <taxon>Philodinidae</taxon>
        <taxon>Rotaria</taxon>
    </lineage>
</organism>
<evidence type="ECO:0000313" key="2">
    <source>
        <dbReference type="EMBL" id="CAF4155201.1"/>
    </source>
</evidence>
<sequence>FSYRSYPYLSTSNNGVESTMVPTTPVDPSVTNLGLMSPSSVSTSSIS</sequence>
<proteinExistence type="predicted"/>
<feature type="compositionally biased region" description="Low complexity" evidence="1">
    <location>
        <begin position="37"/>
        <end position="47"/>
    </location>
</feature>
<dbReference type="Proteomes" id="UP000676336">
    <property type="component" value="Unassembled WGS sequence"/>
</dbReference>
<protein>
    <submittedName>
        <fullName evidence="2">Uncharacterized protein</fullName>
    </submittedName>
</protein>
<feature type="non-terminal residue" evidence="2">
    <location>
        <position position="1"/>
    </location>
</feature>
<feature type="non-terminal residue" evidence="2">
    <location>
        <position position="47"/>
    </location>
</feature>
<evidence type="ECO:0000256" key="1">
    <source>
        <dbReference type="SAM" id="MobiDB-lite"/>
    </source>
</evidence>
<name>A0A8S2REA9_9BILA</name>
<feature type="region of interest" description="Disordered" evidence="1">
    <location>
        <begin position="12"/>
        <end position="47"/>
    </location>
</feature>